<dbReference type="EMBL" id="JAJQKU010000001">
    <property type="protein sequence ID" value="MCD9095420.1"/>
    <property type="molecule type" value="Genomic_DNA"/>
</dbReference>
<accession>A0ABS8U942</accession>
<protein>
    <submittedName>
        <fullName evidence="8">DUF3817 domain-containing protein</fullName>
    </submittedName>
</protein>
<dbReference type="NCBIfam" id="TIGR03954">
    <property type="entry name" value="integ_memb_HG"/>
    <property type="match status" value="1"/>
</dbReference>
<keyword evidence="4 6" id="KW-1133">Transmembrane helix</keyword>
<keyword evidence="2" id="KW-1003">Cell membrane</keyword>
<proteinExistence type="predicted"/>
<keyword evidence="3 6" id="KW-0812">Transmembrane</keyword>
<organism evidence="8 9">
    <name type="scientific">Luteimonas fraxinea</name>
    <dbReference type="NCBI Taxonomy" id="2901869"/>
    <lineage>
        <taxon>Bacteria</taxon>
        <taxon>Pseudomonadati</taxon>
        <taxon>Pseudomonadota</taxon>
        <taxon>Gammaproteobacteria</taxon>
        <taxon>Lysobacterales</taxon>
        <taxon>Lysobacteraceae</taxon>
        <taxon>Luteimonas</taxon>
    </lineage>
</organism>
<sequence>MPPRPLSTTGRIFASAAFFEALTWAGLLIGMLLKYGTQTTELGVWFFGRLHGVAFLVYLAVSLFAWIRLRWPLWAVLVALLAAIPPLLTIPVEMWFRRRGLLSASRD</sequence>
<gene>
    <name evidence="8" type="ORF">LTT95_00500</name>
</gene>
<evidence type="ECO:0000256" key="2">
    <source>
        <dbReference type="ARBA" id="ARBA00022475"/>
    </source>
</evidence>
<dbReference type="RefSeq" id="WP_232133967.1">
    <property type="nucleotide sequence ID" value="NZ_CP089507.1"/>
</dbReference>
<evidence type="ECO:0000313" key="9">
    <source>
        <dbReference type="Proteomes" id="UP001430360"/>
    </source>
</evidence>
<reference evidence="8" key="2">
    <citation type="journal article" date="2022" name="Syst. Appl. Microbiol.">
        <title>Physiological and genomic characterisation of Luteimonas fraxinea sp. nov., a bacterial species associated with trees tolerant to ash dieback.</title>
        <authorList>
            <person name="Ulrich K."/>
            <person name="Becker R."/>
            <person name="Behrendt U."/>
            <person name="Kube M."/>
            <person name="Schneck V."/>
            <person name="Ulrich A."/>
        </authorList>
    </citation>
    <scope>NUCLEOTIDE SEQUENCE</scope>
    <source>
        <strain evidence="8">A1P009</strain>
    </source>
</reference>
<evidence type="ECO:0000259" key="7">
    <source>
        <dbReference type="Pfam" id="PF12823"/>
    </source>
</evidence>
<comment type="caution">
    <text evidence="8">The sequence shown here is derived from an EMBL/GenBank/DDBJ whole genome shotgun (WGS) entry which is preliminary data.</text>
</comment>
<dbReference type="Pfam" id="PF12823">
    <property type="entry name" value="DUF3817"/>
    <property type="match status" value="1"/>
</dbReference>
<feature type="transmembrane region" description="Helical" evidence="6">
    <location>
        <begin position="45"/>
        <end position="67"/>
    </location>
</feature>
<keyword evidence="5 6" id="KW-0472">Membrane</keyword>
<evidence type="ECO:0000256" key="5">
    <source>
        <dbReference type="ARBA" id="ARBA00023136"/>
    </source>
</evidence>
<evidence type="ECO:0000256" key="6">
    <source>
        <dbReference type="SAM" id="Phobius"/>
    </source>
</evidence>
<dbReference type="InterPro" id="IPR023845">
    <property type="entry name" value="DUF3817_TM"/>
</dbReference>
<evidence type="ECO:0000256" key="3">
    <source>
        <dbReference type="ARBA" id="ARBA00022692"/>
    </source>
</evidence>
<reference evidence="8" key="1">
    <citation type="submission" date="2021-12" db="EMBL/GenBank/DDBJ databases">
        <authorList>
            <person name="Ulrich A."/>
        </authorList>
    </citation>
    <scope>NUCLEOTIDE SEQUENCE</scope>
    <source>
        <strain evidence="8">A1P009</strain>
    </source>
</reference>
<evidence type="ECO:0000256" key="4">
    <source>
        <dbReference type="ARBA" id="ARBA00022989"/>
    </source>
</evidence>
<dbReference type="PANTHER" id="PTHR40077">
    <property type="entry name" value="MEMBRANE PROTEIN-RELATED"/>
    <property type="match status" value="1"/>
</dbReference>
<comment type="subcellular location">
    <subcellularLocation>
        <location evidence="1">Cell membrane</location>
        <topology evidence="1">Multi-pass membrane protein</topology>
    </subcellularLocation>
</comment>
<dbReference type="PANTHER" id="PTHR40077:SF1">
    <property type="entry name" value="MEMBRANE PROTEIN"/>
    <property type="match status" value="1"/>
</dbReference>
<dbReference type="Proteomes" id="UP001430360">
    <property type="component" value="Unassembled WGS sequence"/>
</dbReference>
<name>A0ABS8U942_9GAMM</name>
<feature type="transmembrane region" description="Helical" evidence="6">
    <location>
        <begin position="12"/>
        <end position="33"/>
    </location>
</feature>
<evidence type="ECO:0000256" key="1">
    <source>
        <dbReference type="ARBA" id="ARBA00004651"/>
    </source>
</evidence>
<keyword evidence="9" id="KW-1185">Reference proteome</keyword>
<feature type="domain" description="DUF3817" evidence="7">
    <location>
        <begin position="12"/>
        <end position="98"/>
    </location>
</feature>
<feature type="transmembrane region" description="Helical" evidence="6">
    <location>
        <begin position="73"/>
        <end position="96"/>
    </location>
</feature>
<evidence type="ECO:0000313" key="8">
    <source>
        <dbReference type="EMBL" id="MCD9095420.1"/>
    </source>
</evidence>